<dbReference type="FunFam" id="2.160.20.10:FF:000002">
    <property type="entry name" value="Endopolygalacturonase D"/>
    <property type="match status" value="1"/>
</dbReference>
<dbReference type="InterPro" id="IPR012334">
    <property type="entry name" value="Pectin_lyas_fold"/>
</dbReference>
<evidence type="ECO:0000256" key="12">
    <source>
        <dbReference type="PROSITE-ProRule" id="PRU10052"/>
    </source>
</evidence>
<dbReference type="EMBL" id="KB707678">
    <property type="protein sequence ID" value="EMR91096.1"/>
    <property type="molecule type" value="Genomic_DNA"/>
</dbReference>
<evidence type="ECO:0000256" key="9">
    <source>
        <dbReference type="ARBA" id="ARBA00023295"/>
    </source>
</evidence>
<evidence type="ECO:0000256" key="1">
    <source>
        <dbReference type="ARBA" id="ARBA00004613"/>
    </source>
</evidence>
<dbReference type="InterPro" id="IPR006626">
    <property type="entry name" value="PbH1"/>
</dbReference>
<evidence type="ECO:0000256" key="3">
    <source>
        <dbReference type="ARBA" id="ARBA00012736"/>
    </source>
</evidence>
<dbReference type="SMART" id="SM00710">
    <property type="entry name" value="PbH1"/>
    <property type="match status" value="5"/>
</dbReference>
<organism evidence="15 16">
    <name type="scientific">Botryotinia fuckeliana (strain BcDW1)</name>
    <name type="common">Noble rot fungus</name>
    <name type="synonym">Botrytis cinerea</name>
    <dbReference type="NCBI Taxonomy" id="1290391"/>
    <lineage>
        <taxon>Eukaryota</taxon>
        <taxon>Fungi</taxon>
        <taxon>Dikarya</taxon>
        <taxon>Ascomycota</taxon>
        <taxon>Pezizomycotina</taxon>
        <taxon>Leotiomycetes</taxon>
        <taxon>Helotiales</taxon>
        <taxon>Sclerotiniaceae</taxon>
        <taxon>Botrytis</taxon>
    </lineage>
</organism>
<evidence type="ECO:0000256" key="6">
    <source>
        <dbReference type="ARBA" id="ARBA00022737"/>
    </source>
</evidence>
<dbReference type="SUPFAM" id="SSF51126">
    <property type="entry name" value="Pectin lyase-like"/>
    <property type="match status" value="1"/>
</dbReference>
<gene>
    <name evidence="15" type="ORF">BcDW1_199</name>
</gene>
<evidence type="ECO:0000256" key="13">
    <source>
        <dbReference type="RuleBase" id="RU361169"/>
    </source>
</evidence>
<dbReference type="PROSITE" id="PS00502">
    <property type="entry name" value="POLYGALACTURONASE"/>
    <property type="match status" value="1"/>
</dbReference>
<feature type="chain" id="PRO_5004086287" description="endo-polygalacturonase" evidence="14">
    <location>
        <begin position="21"/>
        <end position="382"/>
    </location>
</feature>
<evidence type="ECO:0000256" key="14">
    <source>
        <dbReference type="SAM" id="SignalP"/>
    </source>
</evidence>
<dbReference type="PANTHER" id="PTHR31884:SF1">
    <property type="entry name" value="POLYGALACTURONASE"/>
    <property type="match status" value="1"/>
</dbReference>
<keyword evidence="10" id="KW-0961">Cell wall biogenesis/degradation</keyword>
<dbReference type="GO" id="GO:0045490">
    <property type="term" value="P:pectin catabolic process"/>
    <property type="evidence" value="ECO:0007669"/>
    <property type="project" value="UniProtKB-ARBA"/>
</dbReference>
<comment type="subcellular location">
    <subcellularLocation>
        <location evidence="1">Secreted</location>
    </subcellularLocation>
</comment>
<keyword evidence="9 13" id="KW-0326">Glycosidase</keyword>
<accession>M7U5F9</accession>
<evidence type="ECO:0000256" key="2">
    <source>
        <dbReference type="ARBA" id="ARBA00008834"/>
    </source>
</evidence>
<name>M7U5F9_BOTF1</name>
<dbReference type="GO" id="GO:0071555">
    <property type="term" value="P:cell wall organization"/>
    <property type="evidence" value="ECO:0007669"/>
    <property type="project" value="UniProtKB-KW"/>
</dbReference>
<dbReference type="HOGENOM" id="CLU_040116_0_0_1"/>
<dbReference type="AlphaFoldDB" id="M7U5F9"/>
<evidence type="ECO:0000256" key="10">
    <source>
        <dbReference type="ARBA" id="ARBA00023316"/>
    </source>
</evidence>
<dbReference type="Gene3D" id="2.160.20.10">
    <property type="entry name" value="Single-stranded right-handed beta-helix, Pectin lyase-like"/>
    <property type="match status" value="1"/>
</dbReference>
<protein>
    <recommendedName>
        <fullName evidence="3">endo-polygalacturonase</fullName>
        <ecNumber evidence="3">3.2.1.15</ecNumber>
    </recommendedName>
</protein>
<evidence type="ECO:0000256" key="11">
    <source>
        <dbReference type="ARBA" id="ARBA00034074"/>
    </source>
</evidence>
<evidence type="ECO:0000256" key="8">
    <source>
        <dbReference type="ARBA" id="ARBA00023157"/>
    </source>
</evidence>
<sequence length="382" mass="37925">MVQLLSMASGLLALSAIVSAAPAPAPTAAPNPAEALAAIEQRGTACTFSGSGGAAAASKSKASCATIVLSALSVPSGTTLDLTGLKSGTQVIFEGTTTFGYEEWSGPLFSVSGTDITVKGASGNKLDGQGAKYWDGKGTNGGKTKPKFFYAHSLKGKSTISGINILNSPVQVFSINSASGLTLSNINIDNSAGDAGSLGHNTDAFDVGSSSDITISGAVVKNQDDCLAINSGTGITFTGGTCSGGHGLSIGSVGGRSDNVVSDVIIESSTVKNSANGVRIKTVSGATGSVSGITYKDITLSGITSYGVVIEQDYENGSPTGKPTSGVPITDVTLSGIKGTVSSSATNVYVLCAKCSGWSWDVNVTGGKTSTKCAGLPTGVTC</sequence>
<dbReference type="InterPro" id="IPR050434">
    <property type="entry name" value="Glycosyl_hydrlase_28"/>
</dbReference>
<dbReference type="Pfam" id="PF00295">
    <property type="entry name" value="Glyco_hydro_28"/>
    <property type="match status" value="1"/>
</dbReference>
<keyword evidence="8" id="KW-1015">Disulfide bond</keyword>
<feature type="signal peptide" evidence="14">
    <location>
        <begin position="1"/>
        <end position="20"/>
    </location>
</feature>
<keyword evidence="6" id="KW-0677">Repeat</keyword>
<dbReference type="GO" id="GO:0005576">
    <property type="term" value="C:extracellular region"/>
    <property type="evidence" value="ECO:0007669"/>
    <property type="project" value="UniProtKB-SubCell"/>
</dbReference>
<evidence type="ECO:0000256" key="7">
    <source>
        <dbReference type="ARBA" id="ARBA00022801"/>
    </source>
</evidence>
<comment type="catalytic activity">
    <reaction evidence="11">
        <text>(1,4-alpha-D-galacturonosyl)n+m + H2O = (1,4-alpha-D-galacturonosyl)n + (1,4-alpha-D-galacturonosyl)m.</text>
        <dbReference type="EC" id="3.2.1.15"/>
    </reaction>
</comment>
<evidence type="ECO:0000313" key="15">
    <source>
        <dbReference type="EMBL" id="EMR91096.1"/>
    </source>
</evidence>
<evidence type="ECO:0000313" key="16">
    <source>
        <dbReference type="Proteomes" id="UP000012045"/>
    </source>
</evidence>
<dbReference type="OrthoDB" id="1546079at2759"/>
<feature type="active site" evidence="12">
    <location>
        <position position="246"/>
    </location>
</feature>
<evidence type="ECO:0000256" key="4">
    <source>
        <dbReference type="ARBA" id="ARBA00022525"/>
    </source>
</evidence>
<dbReference type="PANTHER" id="PTHR31884">
    <property type="entry name" value="POLYGALACTURONASE"/>
    <property type="match status" value="1"/>
</dbReference>
<dbReference type="InterPro" id="IPR011050">
    <property type="entry name" value="Pectin_lyase_fold/virulence"/>
</dbReference>
<evidence type="ECO:0000256" key="5">
    <source>
        <dbReference type="ARBA" id="ARBA00022729"/>
    </source>
</evidence>
<keyword evidence="4" id="KW-0964">Secreted</keyword>
<comment type="similarity">
    <text evidence="2 13">Belongs to the glycosyl hydrolase 28 family.</text>
</comment>
<dbReference type="STRING" id="1290391.M7U5F9"/>
<dbReference type="Proteomes" id="UP000012045">
    <property type="component" value="Unassembled WGS sequence"/>
</dbReference>
<dbReference type="EC" id="3.2.1.15" evidence="3"/>
<keyword evidence="5 14" id="KW-0732">Signal</keyword>
<keyword evidence="7 13" id="KW-0378">Hydrolase</keyword>
<dbReference type="InterPro" id="IPR000743">
    <property type="entry name" value="Glyco_hydro_28"/>
</dbReference>
<dbReference type="GO" id="GO:0004650">
    <property type="term" value="F:polygalacturonase activity"/>
    <property type="evidence" value="ECO:0007669"/>
    <property type="project" value="UniProtKB-EC"/>
</dbReference>
<reference evidence="16" key="1">
    <citation type="journal article" date="2013" name="Genome Announc.">
        <title>Draft genome sequence of Botrytis cinerea BcDW1, inoculum for noble rot of grape berries.</title>
        <authorList>
            <person name="Blanco-Ulate B."/>
            <person name="Allen G."/>
            <person name="Powell A.L."/>
            <person name="Cantu D."/>
        </authorList>
    </citation>
    <scope>NUCLEOTIDE SEQUENCE [LARGE SCALE GENOMIC DNA]</scope>
    <source>
        <strain evidence="16">BcDW1</strain>
    </source>
</reference>
<proteinExistence type="inferred from homology"/>